<sequence length="455" mass="54012">MFRLSNILFNMYIQNRFFNMLIYFYINQITFVNSIINVQIQELYKLFNQNNRQLKNQQCICIDGYYPILQNPKCEKCHYFCSTCTGPTFNDYLICNNIVNIENMGSTCIIKNSLNHASSVINHAKLVIEQIDDCLSCDINLNRILKDKNVNVNLAIMNQIVFVQKMCYQVHVIYYVLINNNYDIQLLVFLVILDFFKYLENVKFLDIYKQLNMNNGKIIITQWIIYVIIVSFNVQLFVKLVMNQLLYLVLIFVEMKQLLEQKNAKMETILNMMDVLIANINANPNVQNILKKSVLNVQLMNGKLIQQFNRGNVKKNLEIYKQQDKNNVMIEIKMIRMDVKIVNISIELDVHLVIMTQTLVQTMYYLNLFQQNIIVKLSAEISWLQQIHMDFIWKNVMMGIQLFMINVVRIVNFNAKYYIFELVLQIIDVKLVYWISSIQLKYMYTNLWRLIASSW</sequence>
<comment type="caution">
    <text evidence="2">The sequence shown here is derived from an EMBL/GenBank/DDBJ whole genome shotgun (WGS) entry which is preliminary data.</text>
</comment>
<organism evidence="2 3">
    <name type="scientific">Paramecium pentaurelia</name>
    <dbReference type="NCBI Taxonomy" id="43138"/>
    <lineage>
        <taxon>Eukaryota</taxon>
        <taxon>Sar</taxon>
        <taxon>Alveolata</taxon>
        <taxon>Ciliophora</taxon>
        <taxon>Intramacronucleata</taxon>
        <taxon>Oligohymenophorea</taxon>
        <taxon>Peniculida</taxon>
        <taxon>Parameciidae</taxon>
        <taxon>Paramecium</taxon>
    </lineage>
</organism>
<keyword evidence="1" id="KW-1133">Transmembrane helix</keyword>
<evidence type="ECO:0000256" key="1">
    <source>
        <dbReference type="SAM" id="Phobius"/>
    </source>
</evidence>
<keyword evidence="1" id="KW-0812">Transmembrane</keyword>
<name>A0A8S1TXZ5_9CILI</name>
<feature type="transmembrane region" description="Helical" evidence="1">
    <location>
        <begin position="20"/>
        <end position="40"/>
    </location>
</feature>
<dbReference type="OrthoDB" id="323550at2759"/>
<evidence type="ECO:0008006" key="4">
    <source>
        <dbReference type="Google" id="ProtNLM"/>
    </source>
</evidence>
<dbReference type="AlphaFoldDB" id="A0A8S1TXZ5"/>
<accession>A0A8S1TXZ5</accession>
<evidence type="ECO:0000313" key="2">
    <source>
        <dbReference type="EMBL" id="CAD8156462.1"/>
    </source>
</evidence>
<proteinExistence type="predicted"/>
<feature type="transmembrane region" description="Helical" evidence="1">
    <location>
        <begin position="172"/>
        <end position="196"/>
    </location>
</feature>
<reference evidence="2" key="1">
    <citation type="submission" date="2021-01" db="EMBL/GenBank/DDBJ databases">
        <authorList>
            <consortium name="Genoscope - CEA"/>
            <person name="William W."/>
        </authorList>
    </citation>
    <scope>NUCLEOTIDE SEQUENCE</scope>
</reference>
<feature type="transmembrane region" description="Helical" evidence="1">
    <location>
        <begin position="391"/>
        <end position="411"/>
    </location>
</feature>
<gene>
    <name evidence="2" type="ORF">PPENT_87.1.T0290003</name>
</gene>
<dbReference type="Proteomes" id="UP000689195">
    <property type="component" value="Unassembled WGS sequence"/>
</dbReference>
<dbReference type="EMBL" id="CAJJDO010000029">
    <property type="protein sequence ID" value="CAD8156462.1"/>
    <property type="molecule type" value="Genomic_DNA"/>
</dbReference>
<evidence type="ECO:0000313" key="3">
    <source>
        <dbReference type="Proteomes" id="UP000689195"/>
    </source>
</evidence>
<protein>
    <recommendedName>
        <fullName evidence="4">Transmembrane protein</fullName>
    </recommendedName>
</protein>
<keyword evidence="3" id="KW-1185">Reference proteome</keyword>
<feature type="transmembrane region" description="Helical" evidence="1">
    <location>
        <begin position="223"/>
        <end position="253"/>
    </location>
</feature>
<feature type="transmembrane region" description="Helical" evidence="1">
    <location>
        <begin position="417"/>
        <end position="435"/>
    </location>
</feature>
<keyword evidence="1" id="KW-0472">Membrane</keyword>